<proteinExistence type="predicted"/>
<feature type="region of interest" description="Disordered" evidence="1">
    <location>
        <begin position="40"/>
        <end position="88"/>
    </location>
</feature>
<sequence length="364" mass="37083">MAKSFTWAGKLWRVTSPDVIDNSACHWAPGLWAELEKTPEHNTVSTDHKLATQHAKTKDAEKRSAKEKKRTKSSGCSSAKRSRQQEPVSEAPWASRFVAVEADLAAMKASVGQLVCGRRSECASAPQVGVGGTQFLPGLAPGVSGGQASSVPSPAPELVVVGRVACLLSLFLALPRSFRGSVELAYVRPLSIVWPWERVGVQSSAVLGSSADFSIFGCVSFSAALLPTVARAVSVVQTPAVSGASREFSDLGGMSLCAAPLTGVASGLSGLQAHADPFSSVAGPGVGRLSLRTAPLSGKASGVCGEPAPARPVSSLDLVGGGETGLHAAPLPGGLPGDGNFAGSVGVSSMGLPHVDLLQGSMPS</sequence>
<keyword evidence="3" id="KW-1185">Reference proteome</keyword>
<reference evidence="2 3" key="1">
    <citation type="submission" date="2019-05" db="EMBL/GenBank/DDBJ databases">
        <title>Another draft genome of Portunus trituberculatus and its Hox gene families provides insights of decapod evolution.</title>
        <authorList>
            <person name="Jeong J.-H."/>
            <person name="Song I."/>
            <person name="Kim S."/>
            <person name="Choi T."/>
            <person name="Kim D."/>
            <person name="Ryu S."/>
            <person name="Kim W."/>
        </authorList>
    </citation>
    <scope>NUCLEOTIDE SEQUENCE [LARGE SCALE GENOMIC DNA]</scope>
    <source>
        <tissue evidence="2">Muscle</tissue>
    </source>
</reference>
<accession>A0A5B7GEY5</accession>
<dbReference type="EMBL" id="VSRR010013386">
    <property type="protein sequence ID" value="MPC55718.1"/>
    <property type="molecule type" value="Genomic_DNA"/>
</dbReference>
<evidence type="ECO:0000256" key="1">
    <source>
        <dbReference type="SAM" id="MobiDB-lite"/>
    </source>
</evidence>
<evidence type="ECO:0000313" key="3">
    <source>
        <dbReference type="Proteomes" id="UP000324222"/>
    </source>
</evidence>
<dbReference type="AlphaFoldDB" id="A0A5B7GEY5"/>
<evidence type="ECO:0000313" key="2">
    <source>
        <dbReference type="EMBL" id="MPC55718.1"/>
    </source>
</evidence>
<feature type="compositionally biased region" description="Basic and acidic residues" evidence="1">
    <location>
        <begin position="40"/>
        <end position="64"/>
    </location>
</feature>
<gene>
    <name evidence="2" type="ORF">E2C01_049662</name>
</gene>
<name>A0A5B7GEY5_PORTR</name>
<organism evidence="2 3">
    <name type="scientific">Portunus trituberculatus</name>
    <name type="common">Swimming crab</name>
    <name type="synonym">Neptunus trituberculatus</name>
    <dbReference type="NCBI Taxonomy" id="210409"/>
    <lineage>
        <taxon>Eukaryota</taxon>
        <taxon>Metazoa</taxon>
        <taxon>Ecdysozoa</taxon>
        <taxon>Arthropoda</taxon>
        <taxon>Crustacea</taxon>
        <taxon>Multicrustacea</taxon>
        <taxon>Malacostraca</taxon>
        <taxon>Eumalacostraca</taxon>
        <taxon>Eucarida</taxon>
        <taxon>Decapoda</taxon>
        <taxon>Pleocyemata</taxon>
        <taxon>Brachyura</taxon>
        <taxon>Eubrachyura</taxon>
        <taxon>Portunoidea</taxon>
        <taxon>Portunidae</taxon>
        <taxon>Portuninae</taxon>
        <taxon>Portunus</taxon>
    </lineage>
</organism>
<dbReference type="Proteomes" id="UP000324222">
    <property type="component" value="Unassembled WGS sequence"/>
</dbReference>
<comment type="caution">
    <text evidence="2">The sequence shown here is derived from an EMBL/GenBank/DDBJ whole genome shotgun (WGS) entry which is preliminary data.</text>
</comment>
<protein>
    <submittedName>
        <fullName evidence="2">Uncharacterized protein</fullName>
    </submittedName>
</protein>